<dbReference type="AlphaFoldDB" id="A0AAV2KSM5"/>
<name>A0AAV2KSM5_KNICA</name>
<reference evidence="1 2" key="1">
    <citation type="submission" date="2024-04" db="EMBL/GenBank/DDBJ databases">
        <authorList>
            <person name="Waldvogel A.-M."/>
            <person name="Schoenle A."/>
        </authorList>
    </citation>
    <scope>NUCLEOTIDE SEQUENCE [LARGE SCALE GENOMIC DNA]</scope>
</reference>
<keyword evidence="2" id="KW-1185">Reference proteome</keyword>
<organism evidence="1 2">
    <name type="scientific">Knipowitschia caucasica</name>
    <name type="common">Caucasian dwarf goby</name>
    <name type="synonym">Pomatoschistus caucasicus</name>
    <dbReference type="NCBI Taxonomy" id="637954"/>
    <lineage>
        <taxon>Eukaryota</taxon>
        <taxon>Metazoa</taxon>
        <taxon>Chordata</taxon>
        <taxon>Craniata</taxon>
        <taxon>Vertebrata</taxon>
        <taxon>Euteleostomi</taxon>
        <taxon>Actinopterygii</taxon>
        <taxon>Neopterygii</taxon>
        <taxon>Teleostei</taxon>
        <taxon>Neoteleostei</taxon>
        <taxon>Acanthomorphata</taxon>
        <taxon>Gobiaria</taxon>
        <taxon>Gobiiformes</taxon>
        <taxon>Gobioidei</taxon>
        <taxon>Gobiidae</taxon>
        <taxon>Gobiinae</taxon>
        <taxon>Knipowitschia</taxon>
    </lineage>
</organism>
<dbReference type="EMBL" id="OZ035841">
    <property type="protein sequence ID" value="CAL1591060.1"/>
    <property type="molecule type" value="Genomic_DNA"/>
</dbReference>
<evidence type="ECO:0000313" key="2">
    <source>
        <dbReference type="Proteomes" id="UP001497482"/>
    </source>
</evidence>
<dbReference type="Proteomes" id="UP001497482">
    <property type="component" value="Chromosome 19"/>
</dbReference>
<evidence type="ECO:0000313" key="1">
    <source>
        <dbReference type="EMBL" id="CAL1591060.1"/>
    </source>
</evidence>
<proteinExistence type="predicted"/>
<sequence length="80" mass="8300">MFAVARVAAEPLQKVLPLLLCKCRSAGGNPRAFYGSGIPPSVDTGNGTCLGSYDTLAEGGIPGSGAANHGARMELRRRRI</sequence>
<gene>
    <name evidence="1" type="ORF">KC01_LOCUS20475</name>
</gene>
<accession>A0AAV2KSM5</accession>
<protein>
    <submittedName>
        <fullName evidence="1">Uncharacterized protein</fullName>
    </submittedName>
</protein>